<dbReference type="Gene3D" id="2.60.120.1140">
    <property type="entry name" value="Protein of unknown function DUF192"/>
    <property type="match status" value="1"/>
</dbReference>
<dbReference type="InterPro" id="IPR003795">
    <property type="entry name" value="DUF192"/>
</dbReference>
<gene>
    <name evidence="1" type="ORF">A3C07_03940</name>
</gene>
<proteinExistence type="predicted"/>
<dbReference type="Proteomes" id="UP000179023">
    <property type="component" value="Unassembled WGS sequence"/>
</dbReference>
<evidence type="ECO:0008006" key="3">
    <source>
        <dbReference type="Google" id="ProtNLM"/>
    </source>
</evidence>
<comment type="caution">
    <text evidence="1">The sequence shown here is derived from an EMBL/GenBank/DDBJ whole genome shotgun (WGS) entry which is preliminary data.</text>
</comment>
<organism evidence="1 2">
    <name type="scientific">Candidatus Sungbacteria bacterium RIFCSPHIGHO2_02_FULL_47_11</name>
    <dbReference type="NCBI Taxonomy" id="1802270"/>
    <lineage>
        <taxon>Bacteria</taxon>
        <taxon>Candidatus Sungiibacteriota</taxon>
    </lineage>
</organism>
<dbReference type="EMBL" id="MHQI01000062">
    <property type="protein sequence ID" value="OGZ98581.1"/>
    <property type="molecule type" value="Genomic_DNA"/>
</dbReference>
<dbReference type="AlphaFoldDB" id="A0A1G2KJ89"/>
<dbReference type="InterPro" id="IPR038695">
    <property type="entry name" value="Saro_0823-like_sf"/>
</dbReference>
<sequence length="174" mass="19148">MAQSFKKHRYVFGSLLVAALIVGGVVIRTNEDEFVAVIVKNVVVRVEVVASQAERARGLSGRGALPQSGGMFFLFDESGLHSIWMKDMKFPIDILWLSEDMIVDIEERVSPPAPGTPLTSLPVYTPDAPARFVLEVNAGFVERHGIRIGDPVKIPWFYLGLPEGPLPYDKVSSP</sequence>
<dbReference type="PANTHER" id="PTHR37953:SF1">
    <property type="entry name" value="UPF0127 PROTEIN MJ1496"/>
    <property type="match status" value="1"/>
</dbReference>
<dbReference type="STRING" id="1802270.A3C07_03940"/>
<accession>A0A1G2KJ89</accession>
<dbReference type="Pfam" id="PF02643">
    <property type="entry name" value="DUF192"/>
    <property type="match status" value="1"/>
</dbReference>
<evidence type="ECO:0000313" key="2">
    <source>
        <dbReference type="Proteomes" id="UP000179023"/>
    </source>
</evidence>
<protein>
    <recommendedName>
        <fullName evidence="3">DUF192 domain-containing protein</fullName>
    </recommendedName>
</protein>
<evidence type="ECO:0000313" key="1">
    <source>
        <dbReference type="EMBL" id="OGZ98581.1"/>
    </source>
</evidence>
<dbReference type="PANTHER" id="PTHR37953">
    <property type="entry name" value="UPF0127 PROTEIN MJ1496"/>
    <property type="match status" value="1"/>
</dbReference>
<name>A0A1G2KJ89_9BACT</name>
<reference evidence="1 2" key="1">
    <citation type="journal article" date="2016" name="Nat. Commun.">
        <title>Thousands of microbial genomes shed light on interconnected biogeochemical processes in an aquifer system.</title>
        <authorList>
            <person name="Anantharaman K."/>
            <person name="Brown C.T."/>
            <person name="Hug L.A."/>
            <person name="Sharon I."/>
            <person name="Castelle C.J."/>
            <person name="Probst A.J."/>
            <person name="Thomas B.C."/>
            <person name="Singh A."/>
            <person name="Wilkins M.J."/>
            <person name="Karaoz U."/>
            <person name="Brodie E.L."/>
            <person name="Williams K.H."/>
            <person name="Hubbard S.S."/>
            <person name="Banfield J.F."/>
        </authorList>
    </citation>
    <scope>NUCLEOTIDE SEQUENCE [LARGE SCALE GENOMIC DNA]</scope>
</reference>